<dbReference type="PANTHER" id="PTHR43344:SF13">
    <property type="entry name" value="PHOSPHATASE RV3661-RELATED"/>
    <property type="match status" value="1"/>
</dbReference>
<dbReference type="GO" id="GO:0016787">
    <property type="term" value="F:hydrolase activity"/>
    <property type="evidence" value="ECO:0007669"/>
    <property type="project" value="UniProtKB-KW"/>
</dbReference>
<dbReference type="AlphaFoldDB" id="A0A4V1QTZ6"/>
<keyword evidence="2" id="KW-0479">Metal-binding</keyword>
<dbReference type="Proteomes" id="UP000293345">
    <property type="component" value="Unassembled WGS sequence"/>
</dbReference>
<evidence type="ECO:0000256" key="1">
    <source>
        <dbReference type="ARBA" id="ARBA00009184"/>
    </source>
</evidence>
<evidence type="ECO:0000256" key="3">
    <source>
        <dbReference type="ARBA" id="ARBA00022801"/>
    </source>
</evidence>
<keyword evidence="4" id="KW-0460">Magnesium</keyword>
<dbReference type="Gene3D" id="1.20.1440.100">
    <property type="entry name" value="SG protein - dephosphorylation function"/>
    <property type="match status" value="1"/>
</dbReference>
<evidence type="ECO:0000313" key="6">
    <source>
        <dbReference type="Proteomes" id="UP000293345"/>
    </source>
</evidence>
<accession>A0A4V1QTZ6</accession>
<organism evidence="5 6">
    <name type="scientific">Senegalimassilia faecalis</name>
    <dbReference type="NCBI Taxonomy" id="2509433"/>
    <lineage>
        <taxon>Bacteria</taxon>
        <taxon>Bacillati</taxon>
        <taxon>Actinomycetota</taxon>
        <taxon>Coriobacteriia</taxon>
        <taxon>Coriobacteriales</taxon>
        <taxon>Coriobacteriaceae</taxon>
        <taxon>Senegalimassilia</taxon>
    </lineage>
</organism>
<keyword evidence="6" id="KW-1185">Reference proteome</keyword>
<dbReference type="InterPro" id="IPR023214">
    <property type="entry name" value="HAD_sf"/>
</dbReference>
<gene>
    <name evidence="5" type="ORF">ET524_06710</name>
</gene>
<comment type="similarity">
    <text evidence="1">Belongs to the HAD-like hydrolase superfamily. SerB family.</text>
</comment>
<dbReference type="Pfam" id="PF12710">
    <property type="entry name" value="HAD"/>
    <property type="match status" value="1"/>
</dbReference>
<dbReference type="InterPro" id="IPR036412">
    <property type="entry name" value="HAD-like_sf"/>
</dbReference>
<dbReference type="SUPFAM" id="SSF56784">
    <property type="entry name" value="HAD-like"/>
    <property type="match status" value="1"/>
</dbReference>
<name>A0A4V1QTZ6_9ACTN</name>
<dbReference type="RefSeq" id="WP_129424325.1">
    <property type="nucleotide sequence ID" value="NZ_SDPW01000001.1"/>
</dbReference>
<protein>
    <submittedName>
        <fullName evidence="5">Haloacid dehalogenase-like hydrolase</fullName>
    </submittedName>
</protein>
<dbReference type="InterPro" id="IPR006385">
    <property type="entry name" value="HAD_hydro_SerB1"/>
</dbReference>
<dbReference type="Gene3D" id="3.40.50.1000">
    <property type="entry name" value="HAD superfamily/HAD-like"/>
    <property type="match status" value="1"/>
</dbReference>
<dbReference type="EMBL" id="SDPW01000001">
    <property type="protein sequence ID" value="RXZ54197.1"/>
    <property type="molecule type" value="Genomic_DNA"/>
</dbReference>
<dbReference type="InterPro" id="IPR050582">
    <property type="entry name" value="HAD-like_SerB"/>
</dbReference>
<sequence>MTAQNDTQQTASRTGEGPVRLAAFDFDGTALDGNSPVILVKFLVRRRMLNPSVVLRIGLWAAAYKLRLPQNEAWVRGLVFRAFAGKPVEQVDQFLYDFYDECVGPRVRAAARQAMEQWHEQGVKVVCVSATFEPIVVRAMRDLPFDYQISTRMKVNPDGTYGCEVEGLPVEGDQKMIELRRFANAKWGVGGWELEAAYGDHHSDRAMLAAAKQAFAVCPDRPLSRTARERGYQVLEW</sequence>
<evidence type="ECO:0000256" key="2">
    <source>
        <dbReference type="ARBA" id="ARBA00022723"/>
    </source>
</evidence>
<dbReference type="NCBIfam" id="TIGR01488">
    <property type="entry name" value="HAD-SF-IB"/>
    <property type="match status" value="1"/>
</dbReference>
<evidence type="ECO:0000313" key="5">
    <source>
        <dbReference type="EMBL" id="RXZ54197.1"/>
    </source>
</evidence>
<evidence type="ECO:0000256" key="4">
    <source>
        <dbReference type="ARBA" id="ARBA00022842"/>
    </source>
</evidence>
<dbReference type="PANTHER" id="PTHR43344">
    <property type="entry name" value="PHOSPHOSERINE PHOSPHATASE"/>
    <property type="match status" value="1"/>
</dbReference>
<keyword evidence="3 5" id="KW-0378">Hydrolase</keyword>
<dbReference type="NCBIfam" id="TIGR01490">
    <property type="entry name" value="HAD-SF-IB-hyp1"/>
    <property type="match status" value="1"/>
</dbReference>
<reference evidence="5 6" key="1">
    <citation type="submission" date="2019-01" db="EMBL/GenBank/DDBJ databases">
        <title>Senegalimassilia sp. nov. KGMB04484 isolated human feces.</title>
        <authorList>
            <person name="Han K.-I."/>
            <person name="Kim J.-S."/>
            <person name="Lee K.C."/>
            <person name="Suh M.K."/>
            <person name="Eom M.K."/>
            <person name="Lee J.H."/>
            <person name="Park S.-H."/>
            <person name="Kang S.W."/>
            <person name="Park J.-E."/>
            <person name="Oh B.S."/>
            <person name="Yu S.Y."/>
            <person name="Choi S.-H."/>
            <person name="Lee D.H."/>
            <person name="Yoon H."/>
            <person name="Kim B.-Y."/>
            <person name="Lee J.H."/>
            <person name="Lee J.-S."/>
        </authorList>
    </citation>
    <scope>NUCLEOTIDE SEQUENCE [LARGE SCALE GENOMIC DNA]</scope>
    <source>
        <strain evidence="5 6">KGMB04484</strain>
    </source>
</reference>
<dbReference type="OrthoDB" id="25607at2"/>
<comment type="caution">
    <text evidence="5">The sequence shown here is derived from an EMBL/GenBank/DDBJ whole genome shotgun (WGS) entry which is preliminary data.</text>
</comment>
<proteinExistence type="inferred from homology"/>
<dbReference type="GO" id="GO:0046872">
    <property type="term" value="F:metal ion binding"/>
    <property type="evidence" value="ECO:0007669"/>
    <property type="project" value="UniProtKB-KW"/>
</dbReference>